<protein>
    <submittedName>
        <fullName evidence="2">Uncharacterized protein</fullName>
    </submittedName>
</protein>
<gene>
    <name evidence="2" type="ORF">RFI_39636</name>
</gene>
<evidence type="ECO:0000256" key="1">
    <source>
        <dbReference type="SAM" id="Coils"/>
    </source>
</evidence>
<dbReference type="Proteomes" id="UP000023152">
    <property type="component" value="Unassembled WGS sequence"/>
</dbReference>
<evidence type="ECO:0000313" key="3">
    <source>
        <dbReference type="Proteomes" id="UP000023152"/>
    </source>
</evidence>
<dbReference type="EMBL" id="ASPP01048311">
    <property type="protein sequence ID" value="ETN97890.1"/>
    <property type="molecule type" value="Genomic_DNA"/>
</dbReference>
<proteinExistence type="predicted"/>
<accession>X6L994</accession>
<evidence type="ECO:0000313" key="2">
    <source>
        <dbReference type="EMBL" id="ETN97890.1"/>
    </source>
</evidence>
<keyword evidence="3" id="KW-1185">Reference proteome</keyword>
<keyword evidence="1" id="KW-0175">Coiled coil</keyword>
<sequence>NVLSKNIKQSIGSAKKMEMDIHTQNKNKMNNQMGEIKQLKDQIDALQSTVQKLTSIAQALLPSLLKNSQMDQEEIQEIIDIEDDQ</sequence>
<feature type="coiled-coil region" evidence="1">
    <location>
        <begin position="22"/>
        <end position="56"/>
    </location>
</feature>
<name>X6L994_RETFI</name>
<comment type="caution">
    <text evidence="2">The sequence shown here is derived from an EMBL/GenBank/DDBJ whole genome shotgun (WGS) entry which is preliminary data.</text>
</comment>
<feature type="non-terminal residue" evidence="2">
    <location>
        <position position="1"/>
    </location>
</feature>
<dbReference type="AlphaFoldDB" id="X6L994"/>
<reference evidence="2 3" key="1">
    <citation type="journal article" date="2013" name="Curr. Biol.">
        <title>The Genome of the Foraminiferan Reticulomyxa filosa.</title>
        <authorList>
            <person name="Glockner G."/>
            <person name="Hulsmann N."/>
            <person name="Schleicher M."/>
            <person name="Noegel A.A."/>
            <person name="Eichinger L."/>
            <person name="Gallinger C."/>
            <person name="Pawlowski J."/>
            <person name="Sierra R."/>
            <person name="Euteneuer U."/>
            <person name="Pillet L."/>
            <person name="Moustafa A."/>
            <person name="Platzer M."/>
            <person name="Groth M."/>
            <person name="Szafranski K."/>
            <person name="Schliwa M."/>
        </authorList>
    </citation>
    <scope>NUCLEOTIDE SEQUENCE [LARGE SCALE GENOMIC DNA]</scope>
</reference>
<organism evidence="2 3">
    <name type="scientific">Reticulomyxa filosa</name>
    <dbReference type="NCBI Taxonomy" id="46433"/>
    <lineage>
        <taxon>Eukaryota</taxon>
        <taxon>Sar</taxon>
        <taxon>Rhizaria</taxon>
        <taxon>Retaria</taxon>
        <taxon>Foraminifera</taxon>
        <taxon>Monothalamids</taxon>
        <taxon>Reticulomyxidae</taxon>
        <taxon>Reticulomyxa</taxon>
    </lineage>
</organism>